<reference evidence="7 8" key="1">
    <citation type="submission" date="2020-01" db="EMBL/GenBank/DDBJ databases">
        <title>Ponticoccus aerotolerans gen. nov., sp. nov., an anaerobic bacterium and proposal of Ponticoccusceae fam. nov., Ponticoccusles ord. nov. and Ponticoccuse classis nov. in the phylum Kiritimatiellaeota.</title>
        <authorList>
            <person name="Zhou L.Y."/>
            <person name="Du Z.J."/>
        </authorList>
    </citation>
    <scope>NUCLEOTIDE SEQUENCE [LARGE SCALE GENOMIC DNA]</scope>
    <source>
        <strain evidence="7 8">S-5007</strain>
    </source>
</reference>
<dbReference type="AlphaFoldDB" id="A0A6P1M7G0"/>
<keyword evidence="4" id="KW-0106">Calcium</keyword>
<dbReference type="InterPro" id="IPR017850">
    <property type="entry name" value="Alkaline_phosphatase_core_sf"/>
</dbReference>
<proteinExistence type="inferred from homology"/>
<dbReference type="PROSITE" id="PS00149">
    <property type="entry name" value="SULFATASE_2"/>
    <property type="match status" value="1"/>
</dbReference>
<evidence type="ECO:0000256" key="2">
    <source>
        <dbReference type="ARBA" id="ARBA00022723"/>
    </source>
</evidence>
<feature type="domain" description="Sulfatase N-terminal" evidence="6">
    <location>
        <begin position="35"/>
        <end position="395"/>
    </location>
</feature>
<keyword evidence="3 7" id="KW-0378">Hydrolase</keyword>
<name>A0A6P1M7G0_9BACT</name>
<dbReference type="InterPro" id="IPR024607">
    <property type="entry name" value="Sulfatase_CS"/>
</dbReference>
<evidence type="ECO:0000313" key="8">
    <source>
        <dbReference type="Proteomes" id="UP000464954"/>
    </source>
</evidence>
<dbReference type="Proteomes" id="UP000464954">
    <property type="component" value="Chromosome"/>
</dbReference>
<evidence type="ECO:0000256" key="4">
    <source>
        <dbReference type="ARBA" id="ARBA00022837"/>
    </source>
</evidence>
<protein>
    <submittedName>
        <fullName evidence="7">Sulfatase-like hydrolase/transferase</fullName>
    </submittedName>
</protein>
<organism evidence="7 8">
    <name type="scientific">Tichowtungia aerotolerans</name>
    <dbReference type="NCBI Taxonomy" id="2697043"/>
    <lineage>
        <taxon>Bacteria</taxon>
        <taxon>Pseudomonadati</taxon>
        <taxon>Kiritimatiellota</taxon>
        <taxon>Tichowtungiia</taxon>
        <taxon>Tichowtungiales</taxon>
        <taxon>Tichowtungiaceae</taxon>
        <taxon>Tichowtungia</taxon>
    </lineage>
</organism>
<accession>A0A6P1M7G0</accession>
<dbReference type="EMBL" id="CP047593">
    <property type="protein sequence ID" value="QHI68494.1"/>
    <property type="molecule type" value="Genomic_DNA"/>
</dbReference>
<keyword evidence="2" id="KW-0479">Metal-binding</keyword>
<dbReference type="RefSeq" id="WP_160626871.1">
    <property type="nucleotide sequence ID" value="NZ_CP047593.1"/>
</dbReference>
<sequence length="524" mass="58610">MKKALLILYSIVFLLFVNGALAAPKVGGASRSRSPNIIFIVTDDHGFNDLEATDMRDEVDMPNIHKLTSGGALMTQAYCTAPQCVPSRAGIVTGRYQQKFSMERNGEGPLPKSETSIASRLKKLGYKTGHVGKWHLAPDRATKKWFEQVGCTGMADAPVEAVNAHRPQGFGYDEYAQGTGTKYWSNFDVNGKTVEPQEINYKTYEKRSHADKFRLQLQTELALNFIERHADGADPFFLYLGYYGPHSPLDAPAALTDQVLSVEELVAKGYDNTKKPYKNRINFARPYTEVEVRQQGLALLKGIDNGVGEIFQCLEKSGELENTILFFMGDNGAPSGTKSWDGSMNDPWHGSKGIIFEGGARVPYFVYWKGVIEPQVFEQPVNTLDAGATAVALAGSDPAKDPMLDGVDLMPFLTGKAKGEPHRYIYQRYMNTAALISGKYKFMMHENGEELLFDVSLEQPGAHNADKEFHETRNLVNEMPEKAVELRKELKRWKNELPVPNYEGGYHDSLVDFIKKRWGFREAH</sequence>
<evidence type="ECO:0000256" key="1">
    <source>
        <dbReference type="ARBA" id="ARBA00008779"/>
    </source>
</evidence>
<dbReference type="InterPro" id="IPR050738">
    <property type="entry name" value="Sulfatase"/>
</dbReference>
<feature type="signal peptide" evidence="5">
    <location>
        <begin position="1"/>
        <end position="22"/>
    </location>
</feature>
<evidence type="ECO:0000313" key="7">
    <source>
        <dbReference type="EMBL" id="QHI68494.1"/>
    </source>
</evidence>
<dbReference type="Pfam" id="PF00884">
    <property type="entry name" value="Sulfatase"/>
    <property type="match status" value="1"/>
</dbReference>
<keyword evidence="7" id="KW-0808">Transferase</keyword>
<dbReference type="GO" id="GO:0016740">
    <property type="term" value="F:transferase activity"/>
    <property type="evidence" value="ECO:0007669"/>
    <property type="project" value="UniProtKB-KW"/>
</dbReference>
<dbReference type="InterPro" id="IPR000917">
    <property type="entry name" value="Sulfatase_N"/>
</dbReference>
<dbReference type="GO" id="GO:0004065">
    <property type="term" value="F:arylsulfatase activity"/>
    <property type="evidence" value="ECO:0007669"/>
    <property type="project" value="TreeGrafter"/>
</dbReference>
<dbReference type="Gene3D" id="3.40.720.10">
    <property type="entry name" value="Alkaline Phosphatase, subunit A"/>
    <property type="match status" value="1"/>
</dbReference>
<keyword evidence="5" id="KW-0732">Signal</keyword>
<evidence type="ECO:0000256" key="5">
    <source>
        <dbReference type="SAM" id="SignalP"/>
    </source>
</evidence>
<evidence type="ECO:0000256" key="3">
    <source>
        <dbReference type="ARBA" id="ARBA00022801"/>
    </source>
</evidence>
<dbReference type="PANTHER" id="PTHR42693">
    <property type="entry name" value="ARYLSULFATASE FAMILY MEMBER"/>
    <property type="match status" value="1"/>
</dbReference>
<dbReference type="PANTHER" id="PTHR42693:SF53">
    <property type="entry name" value="ENDO-4-O-SULFATASE"/>
    <property type="match status" value="1"/>
</dbReference>
<dbReference type="GO" id="GO:0046872">
    <property type="term" value="F:metal ion binding"/>
    <property type="evidence" value="ECO:0007669"/>
    <property type="project" value="UniProtKB-KW"/>
</dbReference>
<feature type="chain" id="PRO_5026999435" evidence="5">
    <location>
        <begin position="23"/>
        <end position="524"/>
    </location>
</feature>
<gene>
    <name evidence="7" type="ORF">GT409_03165</name>
</gene>
<dbReference type="SUPFAM" id="SSF53649">
    <property type="entry name" value="Alkaline phosphatase-like"/>
    <property type="match status" value="1"/>
</dbReference>
<evidence type="ECO:0000259" key="6">
    <source>
        <dbReference type="Pfam" id="PF00884"/>
    </source>
</evidence>
<keyword evidence="8" id="KW-1185">Reference proteome</keyword>
<dbReference type="KEGG" id="taer:GT409_03165"/>
<comment type="similarity">
    <text evidence="1">Belongs to the sulfatase family.</text>
</comment>